<comment type="caution">
    <text evidence="1">The sequence shown here is derived from an EMBL/GenBank/DDBJ whole genome shotgun (WGS) entry which is preliminary data.</text>
</comment>
<dbReference type="Proteomes" id="UP000269945">
    <property type="component" value="Unassembled WGS sequence"/>
</dbReference>
<accession>A0A9X9LTK8</accession>
<organism evidence="1 2">
    <name type="scientific">Gulo gulo</name>
    <name type="common">Wolverine</name>
    <name type="synonym">Gluton</name>
    <dbReference type="NCBI Taxonomy" id="48420"/>
    <lineage>
        <taxon>Eukaryota</taxon>
        <taxon>Metazoa</taxon>
        <taxon>Chordata</taxon>
        <taxon>Craniata</taxon>
        <taxon>Vertebrata</taxon>
        <taxon>Euteleostomi</taxon>
        <taxon>Mammalia</taxon>
        <taxon>Eutheria</taxon>
        <taxon>Laurasiatheria</taxon>
        <taxon>Carnivora</taxon>
        <taxon>Caniformia</taxon>
        <taxon>Musteloidea</taxon>
        <taxon>Mustelidae</taxon>
        <taxon>Guloninae</taxon>
        <taxon>Gulo</taxon>
    </lineage>
</organism>
<evidence type="ECO:0000313" key="1">
    <source>
        <dbReference type="EMBL" id="VCW87799.1"/>
    </source>
</evidence>
<evidence type="ECO:0000313" key="2">
    <source>
        <dbReference type="Proteomes" id="UP000269945"/>
    </source>
</evidence>
<name>A0A9X9LTK8_GULGU</name>
<reference evidence="1 2" key="1">
    <citation type="submission" date="2018-10" db="EMBL/GenBank/DDBJ databases">
        <authorList>
            <person name="Ekblom R."/>
            <person name="Jareborg N."/>
        </authorList>
    </citation>
    <scope>NUCLEOTIDE SEQUENCE [LARGE SCALE GENOMIC DNA]</scope>
    <source>
        <tissue evidence="1">Muscle</tissue>
    </source>
</reference>
<gene>
    <name evidence="1" type="ORF">BN2614_LOCUS3</name>
</gene>
<sequence length="120" mass="13781">MPSVQARGHSHGSAHSWRHLLQSHRHQQQQLGQYSQLERCCDHIFDKVSMSWGINAGHVILAGLQFPWRDINGDTSLLFNFQHTQAPGILQGPLSHLRSLSLILQCFFCRSYLMCRSDDR</sequence>
<dbReference type="AlphaFoldDB" id="A0A9X9LTK8"/>
<protein>
    <submittedName>
        <fullName evidence="1">Uncharacterized protein</fullName>
    </submittedName>
</protein>
<proteinExistence type="predicted"/>
<keyword evidence="2" id="KW-1185">Reference proteome</keyword>
<dbReference type="EMBL" id="CYRY02016058">
    <property type="protein sequence ID" value="VCW87799.1"/>
    <property type="molecule type" value="Genomic_DNA"/>
</dbReference>